<keyword evidence="4" id="KW-1185">Reference proteome</keyword>
<evidence type="ECO:0000313" key="4">
    <source>
        <dbReference type="Proteomes" id="UP000192343"/>
    </source>
</evidence>
<protein>
    <submittedName>
        <fullName evidence="3">ArsC family transcriptional regulator</fullName>
    </submittedName>
</protein>
<dbReference type="Gene3D" id="3.40.30.10">
    <property type="entry name" value="Glutaredoxin"/>
    <property type="match status" value="1"/>
</dbReference>
<proteinExistence type="inferred from homology"/>
<name>A0A1Y1RXG9_9SPIO</name>
<dbReference type="PANTHER" id="PTHR30041">
    <property type="entry name" value="ARSENATE REDUCTASE"/>
    <property type="match status" value="1"/>
</dbReference>
<dbReference type="Proteomes" id="UP000192343">
    <property type="component" value="Unassembled WGS sequence"/>
</dbReference>
<accession>A0A1Y1RXG9</accession>
<dbReference type="SUPFAM" id="SSF52833">
    <property type="entry name" value="Thioredoxin-like"/>
    <property type="match status" value="1"/>
</dbReference>
<dbReference type="Pfam" id="PF03960">
    <property type="entry name" value="ArsC"/>
    <property type="match status" value="1"/>
</dbReference>
<evidence type="ECO:0000256" key="2">
    <source>
        <dbReference type="PROSITE-ProRule" id="PRU01282"/>
    </source>
</evidence>
<organism evidence="3 4">
    <name type="scientific">Marispirochaeta aestuarii</name>
    <dbReference type="NCBI Taxonomy" id="1963862"/>
    <lineage>
        <taxon>Bacteria</taxon>
        <taxon>Pseudomonadati</taxon>
        <taxon>Spirochaetota</taxon>
        <taxon>Spirochaetia</taxon>
        <taxon>Spirochaetales</taxon>
        <taxon>Spirochaetaceae</taxon>
        <taxon>Marispirochaeta</taxon>
    </lineage>
</organism>
<dbReference type="InterPro" id="IPR006660">
    <property type="entry name" value="Arsenate_reductase-like"/>
</dbReference>
<dbReference type="EMBL" id="MWQY01000010">
    <property type="protein sequence ID" value="ORC35033.1"/>
    <property type="molecule type" value="Genomic_DNA"/>
</dbReference>
<dbReference type="InterPro" id="IPR036249">
    <property type="entry name" value="Thioredoxin-like_sf"/>
</dbReference>
<dbReference type="PROSITE" id="PS51353">
    <property type="entry name" value="ARSC"/>
    <property type="match status" value="1"/>
</dbReference>
<dbReference type="AlphaFoldDB" id="A0A1Y1RXG9"/>
<comment type="caution">
    <text evidence="3">The sequence shown here is derived from an EMBL/GenBank/DDBJ whole genome shotgun (WGS) entry which is preliminary data.</text>
</comment>
<dbReference type="STRING" id="1963862.B4O97_09855"/>
<dbReference type="PANTHER" id="PTHR30041:SF8">
    <property type="entry name" value="PROTEIN YFFB"/>
    <property type="match status" value="1"/>
</dbReference>
<dbReference type="RefSeq" id="WP_083050469.1">
    <property type="nucleotide sequence ID" value="NZ_CAXXQO010000004.1"/>
</dbReference>
<sequence>MTIQIFGTKKCKNTQKAVRFFKERGITPHQVDLREKGISPGELSNIARAVGRDNLVDPESRAYKDKGMAYMEFDPEEEVLENPLLLKTPVVRNGKDATIGLALETWQAWIEQER</sequence>
<comment type="similarity">
    <text evidence="1 2">Belongs to the ArsC family.</text>
</comment>
<evidence type="ECO:0000256" key="1">
    <source>
        <dbReference type="ARBA" id="ARBA00007198"/>
    </source>
</evidence>
<gene>
    <name evidence="3" type="ORF">B4O97_09855</name>
</gene>
<evidence type="ECO:0000313" key="3">
    <source>
        <dbReference type="EMBL" id="ORC35033.1"/>
    </source>
</evidence>
<dbReference type="OrthoDB" id="9803749at2"/>
<reference evidence="3 4" key="1">
    <citation type="submission" date="2017-03" db="EMBL/GenBank/DDBJ databases">
        <title>Draft Genome sequence of Marispirochaeta sp. strain JC444.</title>
        <authorList>
            <person name="Shivani Y."/>
            <person name="Subhash Y."/>
            <person name="Sasikala C."/>
            <person name="Ramana C."/>
        </authorList>
    </citation>
    <scope>NUCLEOTIDE SEQUENCE [LARGE SCALE GENOMIC DNA]</scope>
    <source>
        <strain evidence="3 4">JC444</strain>
    </source>
</reference>